<dbReference type="Proteomes" id="UP001499967">
    <property type="component" value="Unassembled WGS sequence"/>
</dbReference>
<keyword evidence="3" id="KW-1185">Reference proteome</keyword>
<organism evidence="2 3">
    <name type="scientific">Pseudonocardia zijingensis</name>
    <dbReference type="NCBI Taxonomy" id="153376"/>
    <lineage>
        <taxon>Bacteria</taxon>
        <taxon>Bacillati</taxon>
        <taxon>Actinomycetota</taxon>
        <taxon>Actinomycetes</taxon>
        <taxon>Pseudonocardiales</taxon>
        <taxon>Pseudonocardiaceae</taxon>
        <taxon>Pseudonocardia</taxon>
    </lineage>
</organism>
<dbReference type="InterPro" id="IPR032710">
    <property type="entry name" value="NTF2-like_dom_sf"/>
</dbReference>
<accession>A0ABP3YPF5</accession>
<dbReference type="InterPro" id="IPR037401">
    <property type="entry name" value="SnoaL-like"/>
</dbReference>
<gene>
    <name evidence="2" type="ORF">GCM10009559_52980</name>
</gene>
<dbReference type="EMBL" id="BAAAHP010000163">
    <property type="protein sequence ID" value="GAA0895844.1"/>
    <property type="molecule type" value="Genomic_DNA"/>
</dbReference>
<protein>
    <submittedName>
        <fullName evidence="2">Nuclear transport factor 2 family protein</fullName>
    </submittedName>
</protein>
<name>A0ABP3YPF5_9PSEU</name>
<feature type="domain" description="SnoaL-like" evidence="1">
    <location>
        <begin position="6"/>
        <end position="125"/>
    </location>
</feature>
<sequence length="208" mass="22963">MPMSDEDRVALRELVENWAVWRDAGDWERFAGVWDADGWMTATWFQGPAADFIAASKAGFENGVSILHFLGGHSSDVAGDRAIAQTKMTISQRASVDGVEVDVVCTGRFYDFCRRGDAGWAIVRRQPIYEKDRLDVVDPAATLELDRELLDRFPVGYRHLGYVQTKAGFTVKTGLPGLTGEAVERLYDEGAKWLAGSSTPGDLQREGS</sequence>
<dbReference type="SUPFAM" id="SSF54427">
    <property type="entry name" value="NTF2-like"/>
    <property type="match status" value="1"/>
</dbReference>
<proteinExistence type="predicted"/>
<reference evidence="3" key="1">
    <citation type="journal article" date="2019" name="Int. J. Syst. Evol. Microbiol.">
        <title>The Global Catalogue of Microorganisms (GCM) 10K type strain sequencing project: providing services to taxonomists for standard genome sequencing and annotation.</title>
        <authorList>
            <consortium name="The Broad Institute Genomics Platform"/>
            <consortium name="The Broad Institute Genome Sequencing Center for Infectious Disease"/>
            <person name="Wu L."/>
            <person name="Ma J."/>
        </authorList>
    </citation>
    <scope>NUCLEOTIDE SEQUENCE [LARGE SCALE GENOMIC DNA]</scope>
    <source>
        <strain evidence="3">JCM 11117</strain>
    </source>
</reference>
<evidence type="ECO:0000313" key="3">
    <source>
        <dbReference type="Proteomes" id="UP001499967"/>
    </source>
</evidence>
<evidence type="ECO:0000259" key="1">
    <source>
        <dbReference type="Pfam" id="PF13577"/>
    </source>
</evidence>
<comment type="caution">
    <text evidence="2">The sequence shown here is derived from an EMBL/GenBank/DDBJ whole genome shotgun (WGS) entry which is preliminary data.</text>
</comment>
<evidence type="ECO:0000313" key="2">
    <source>
        <dbReference type="EMBL" id="GAA0895844.1"/>
    </source>
</evidence>
<dbReference type="Pfam" id="PF13577">
    <property type="entry name" value="SnoaL_4"/>
    <property type="match status" value="1"/>
</dbReference>
<dbReference type="Gene3D" id="3.10.450.50">
    <property type="match status" value="1"/>
</dbReference>